<dbReference type="InParanoid" id="A0A1E7FVG1"/>
<dbReference type="Proteomes" id="UP000095751">
    <property type="component" value="Unassembled WGS sequence"/>
</dbReference>
<evidence type="ECO:0000313" key="8">
    <source>
        <dbReference type="Proteomes" id="UP000095751"/>
    </source>
</evidence>
<dbReference type="OrthoDB" id="6372431at2759"/>
<dbReference type="PANTHER" id="PTHR11782">
    <property type="entry name" value="ADENOSINE/GUANOSINE DIPHOSPHATASE"/>
    <property type="match status" value="1"/>
</dbReference>
<feature type="binding site" evidence="4">
    <location>
        <begin position="256"/>
        <end position="260"/>
    </location>
    <ligand>
        <name>ATP</name>
        <dbReference type="ChEBI" id="CHEBI:30616"/>
    </ligand>
</feature>
<dbReference type="AlphaFoldDB" id="A0A1E7FVG1"/>
<dbReference type="InterPro" id="IPR000407">
    <property type="entry name" value="GDA1_CD39_NTPase"/>
</dbReference>
<dbReference type="GO" id="GO:0005524">
    <property type="term" value="F:ATP binding"/>
    <property type="evidence" value="ECO:0007669"/>
    <property type="project" value="UniProtKB-KW"/>
</dbReference>
<dbReference type="CDD" id="cd24003">
    <property type="entry name" value="ASKHA_NBD_GDA1_CD39_NTPase"/>
    <property type="match status" value="1"/>
</dbReference>
<organism evidence="7 8">
    <name type="scientific">Fragilariopsis cylindrus CCMP1102</name>
    <dbReference type="NCBI Taxonomy" id="635003"/>
    <lineage>
        <taxon>Eukaryota</taxon>
        <taxon>Sar</taxon>
        <taxon>Stramenopiles</taxon>
        <taxon>Ochrophyta</taxon>
        <taxon>Bacillariophyta</taxon>
        <taxon>Bacillariophyceae</taxon>
        <taxon>Bacillariophycidae</taxon>
        <taxon>Bacillariales</taxon>
        <taxon>Bacillariaceae</taxon>
        <taxon>Fragilariopsis</taxon>
    </lineage>
</organism>
<dbReference type="GO" id="GO:0009134">
    <property type="term" value="P:nucleoside diphosphate catabolic process"/>
    <property type="evidence" value="ECO:0007669"/>
    <property type="project" value="TreeGrafter"/>
</dbReference>
<evidence type="ECO:0000256" key="5">
    <source>
        <dbReference type="SAM" id="MobiDB-lite"/>
    </source>
</evidence>
<feature type="signal peptide" evidence="6">
    <location>
        <begin position="1"/>
        <end position="30"/>
    </location>
</feature>
<evidence type="ECO:0000256" key="2">
    <source>
        <dbReference type="ARBA" id="ARBA00022801"/>
    </source>
</evidence>
<keyword evidence="8" id="KW-1185">Reference proteome</keyword>
<evidence type="ECO:0000256" key="1">
    <source>
        <dbReference type="ARBA" id="ARBA00009283"/>
    </source>
</evidence>
<proteinExistence type="inferred from homology"/>
<evidence type="ECO:0008006" key="9">
    <source>
        <dbReference type="Google" id="ProtNLM"/>
    </source>
</evidence>
<feature type="active site" description="Proton acceptor" evidence="3">
    <location>
        <position position="211"/>
    </location>
</feature>
<keyword evidence="6" id="KW-0732">Signal</keyword>
<evidence type="ECO:0000256" key="3">
    <source>
        <dbReference type="PIRSR" id="PIRSR600407-1"/>
    </source>
</evidence>
<feature type="region of interest" description="Disordered" evidence="5">
    <location>
        <begin position="276"/>
        <end position="304"/>
    </location>
</feature>
<keyword evidence="4" id="KW-0067">ATP-binding</keyword>
<dbReference type="Gene3D" id="3.30.420.150">
    <property type="entry name" value="Exopolyphosphatase. Domain 2"/>
    <property type="match status" value="1"/>
</dbReference>
<gene>
    <name evidence="7" type="ORF">FRACYDRAFT_178727</name>
</gene>
<evidence type="ECO:0000256" key="4">
    <source>
        <dbReference type="PIRSR" id="PIRSR600407-2"/>
    </source>
</evidence>
<evidence type="ECO:0000313" key="7">
    <source>
        <dbReference type="EMBL" id="OEU22105.1"/>
    </source>
</evidence>
<keyword evidence="2" id="KW-0378">Hydrolase</keyword>
<dbReference type="PANTHER" id="PTHR11782:SF83">
    <property type="entry name" value="GUANOSINE-DIPHOSPHATASE"/>
    <property type="match status" value="1"/>
</dbReference>
<accession>A0A1E7FVG1</accession>
<dbReference type="KEGG" id="fcy:FRACYDRAFT_178727"/>
<comment type="similarity">
    <text evidence="1">Belongs to the GDA1/CD39 NTPase family.</text>
</comment>
<name>A0A1E7FVG1_9STRA</name>
<dbReference type="Gene3D" id="3.30.420.40">
    <property type="match status" value="1"/>
</dbReference>
<dbReference type="GO" id="GO:0017110">
    <property type="term" value="F:nucleoside diphosphate phosphatase activity"/>
    <property type="evidence" value="ECO:0007669"/>
    <property type="project" value="TreeGrafter"/>
</dbReference>
<sequence length="627" mass="69983">MTTNCFLLNLIVLLSPWSCISFLAAESASATTTTNGNGVNDDNNSPYKIIFDGGSTGSRLHIFDYSTTSDINFNIDNNYASNKPEKKKKTIKCVRRGSSRADIPLSAFGRLPSELINSDNNDNNNTPVPLNPTEVAAHLLPLFEFAANIIPSQYYESTGVYYQATAGMRLLEESEQDAVYDALYQGLIDDQSFVFRGMQRKDISTLSGEMEAYYGALSANYILGLIDTELRVLPPNEEGEENQQHHQTVGALDMGGSSTQIVYIAANNKDKIDIATTDSPTICPITPPPPQQQPSSSQPQQNEFNDGVIENTCQLSDEHFFSTSYLSYGVDQFRERLWGTLVEEYILSVGEKRNNNNPNNDDDDDDDTCDAKVIANPCANKGFEVEYNGYTLLGTGNTKECIRQTKRLIPHPEIPYDDDDDDDDTEWVVGGIEHPKIRGKFLAMSLYFFSLDSLRVFSQPDEEAHVALNQSWPNPSIDELYKALDGLCSRDWHGDMALQEGVHAFTRAEVLPHRCLETVYMVTLLKDGFGFHPSSRDITFTFLVDGDEVEWTLGMALAMNADERGSTNINSNFYKHEEEEQRGDDSNNPNEIMNNTIEDETEDQFHPQGGSMLSQMFGVTLPPTHCC</sequence>
<dbReference type="EMBL" id="KV784353">
    <property type="protein sequence ID" value="OEU22105.1"/>
    <property type="molecule type" value="Genomic_DNA"/>
</dbReference>
<feature type="chain" id="PRO_5009193644" description="Nucleoside phosphatase GDA1/CD39" evidence="6">
    <location>
        <begin position="31"/>
        <end position="627"/>
    </location>
</feature>
<protein>
    <recommendedName>
        <fullName evidence="9">Nucleoside phosphatase GDA1/CD39</fullName>
    </recommendedName>
</protein>
<reference evidence="7 8" key="1">
    <citation type="submission" date="2016-09" db="EMBL/GenBank/DDBJ databases">
        <title>Extensive genetic diversity and differential bi-allelic expression allows diatom success in the polar Southern Ocean.</title>
        <authorList>
            <consortium name="DOE Joint Genome Institute"/>
            <person name="Mock T."/>
            <person name="Otillar R.P."/>
            <person name="Strauss J."/>
            <person name="Dupont C."/>
            <person name="Frickenhaus S."/>
            <person name="Maumus F."/>
            <person name="Mcmullan M."/>
            <person name="Sanges R."/>
            <person name="Schmutz J."/>
            <person name="Toseland A."/>
            <person name="Valas R."/>
            <person name="Veluchamy A."/>
            <person name="Ward B.J."/>
            <person name="Allen A."/>
            <person name="Barry K."/>
            <person name="Falciatore A."/>
            <person name="Ferrante M."/>
            <person name="Fortunato A.E."/>
            <person name="Gloeckner G."/>
            <person name="Gruber A."/>
            <person name="Hipkin R."/>
            <person name="Janech M."/>
            <person name="Kroth P."/>
            <person name="Leese F."/>
            <person name="Lindquist E."/>
            <person name="Lyon B.R."/>
            <person name="Martin J."/>
            <person name="Mayer C."/>
            <person name="Parker M."/>
            <person name="Quesneville H."/>
            <person name="Raymond J."/>
            <person name="Uhlig C."/>
            <person name="Valentin K.U."/>
            <person name="Worden A.Z."/>
            <person name="Armbrust E.V."/>
            <person name="Bowler C."/>
            <person name="Green B."/>
            <person name="Moulton V."/>
            <person name="Van Oosterhout C."/>
            <person name="Grigoriev I."/>
        </authorList>
    </citation>
    <scope>NUCLEOTIDE SEQUENCE [LARGE SCALE GENOMIC DNA]</scope>
    <source>
        <strain evidence="7 8">CCMP1102</strain>
    </source>
</reference>
<keyword evidence="4" id="KW-0547">Nucleotide-binding</keyword>
<dbReference type="GO" id="GO:0016020">
    <property type="term" value="C:membrane"/>
    <property type="evidence" value="ECO:0007669"/>
    <property type="project" value="TreeGrafter"/>
</dbReference>
<dbReference type="Pfam" id="PF01150">
    <property type="entry name" value="GDA1_CD39"/>
    <property type="match status" value="2"/>
</dbReference>
<evidence type="ECO:0000256" key="6">
    <source>
        <dbReference type="SAM" id="SignalP"/>
    </source>
</evidence>